<keyword evidence="2" id="KW-1185">Reference proteome</keyword>
<protein>
    <submittedName>
        <fullName evidence="1">Uncharacterized protein</fullName>
    </submittedName>
</protein>
<dbReference type="EMBL" id="BJXA01000066">
    <property type="protein sequence ID" value="GEM42285.1"/>
    <property type="molecule type" value="Genomic_DNA"/>
</dbReference>
<dbReference type="AlphaFoldDB" id="A0A511MNU0"/>
<evidence type="ECO:0000313" key="2">
    <source>
        <dbReference type="Proteomes" id="UP000321424"/>
    </source>
</evidence>
<proteinExistence type="predicted"/>
<accession>A0A511MNU0</accession>
<evidence type="ECO:0000313" key="1">
    <source>
        <dbReference type="EMBL" id="GEM42285.1"/>
    </source>
</evidence>
<organism evidence="1 2">
    <name type="scientific">Nocardia ninae NBRC 108245</name>
    <dbReference type="NCBI Taxonomy" id="1210091"/>
    <lineage>
        <taxon>Bacteria</taxon>
        <taxon>Bacillati</taxon>
        <taxon>Actinomycetota</taxon>
        <taxon>Actinomycetes</taxon>
        <taxon>Mycobacteriales</taxon>
        <taxon>Nocardiaceae</taxon>
        <taxon>Nocardia</taxon>
    </lineage>
</organism>
<sequence>MSFLCGKANWHTSGAGINRLGSVTEPVNIRLPADLLAAAELAAEDDGITLMVFVTRAIEEKLLRSEFDRHARMVDAAAAAAPGHLLQKSRAICDGLATWKAAQRFDGSP</sequence>
<comment type="caution">
    <text evidence="1">The sequence shown here is derived from an EMBL/GenBank/DDBJ whole genome shotgun (WGS) entry which is preliminary data.</text>
</comment>
<dbReference type="Proteomes" id="UP000321424">
    <property type="component" value="Unassembled WGS sequence"/>
</dbReference>
<gene>
    <name evidence="1" type="ORF">NN4_68040</name>
</gene>
<reference evidence="1 2" key="1">
    <citation type="submission" date="2019-07" db="EMBL/GenBank/DDBJ databases">
        <title>Whole genome shotgun sequence of Nocardia ninae NBRC 108245.</title>
        <authorList>
            <person name="Hosoyama A."/>
            <person name="Uohara A."/>
            <person name="Ohji S."/>
            <person name="Ichikawa N."/>
        </authorList>
    </citation>
    <scope>NUCLEOTIDE SEQUENCE [LARGE SCALE GENOMIC DNA]</scope>
    <source>
        <strain evidence="1 2">NBRC 108245</strain>
    </source>
</reference>
<name>A0A511MNU0_9NOCA</name>